<feature type="compositionally biased region" description="Acidic residues" evidence="9">
    <location>
        <begin position="288"/>
        <end position="299"/>
    </location>
</feature>
<dbReference type="Proteomes" id="UP000749559">
    <property type="component" value="Unassembled WGS sequence"/>
</dbReference>
<feature type="compositionally biased region" description="Basic and acidic residues" evidence="9">
    <location>
        <begin position="693"/>
        <end position="716"/>
    </location>
</feature>
<dbReference type="SMART" id="SM00333">
    <property type="entry name" value="TUDOR"/>
    <property type="match status" value="1"/>
</dbReference>
<feature type="compositionally biased region" description="Acidic residues" evidence="9">
    <location>
        <begin position="1236"/>
        <end position="1254"/>
    </location>
</feature>
<dbReference type="CDD" id="cd20389">
    <property type="entry name" value="Tudor_ARID4_rpt1"/>
    <property type="match status" value="1"/>
</dbReference>
<feature type="region of interest" description="Disordered" evidence="9">
    <location>
        <begin position="147"/>
        <end position="174"/>
    </location>
</feature>
<dbReference type="InterPro" id="IPR036431">
    <property type="entry name" value="ARID_dom_sf"/>
</dbReference>
<feature type="compositionally biased region" description="Basic and acidic residues" evidence="9">
    <location>
        <begin position="489"/>
        <end position="543"/>
    </location>
</feature>
<feature type="region of interest" description="Disordered" evidence="9">
    <location>
        <begin position="776"/>
        <end position="1506"/>
    </location>
</feature>
<feature type="compositionally biased region" description="Basic and acidic residues" evidence="9">
    <location>
        <begin position="1255"/>
        <end position="1281"/>
    </location>
</feature>
<feature type="compositionally biased region" description="Polar residues" evidence="9">
    <location>
        <begin position="1061"/>
        <end position="1070"/>
    </location>
</feature>
<dbReference type="Pfam" id="PF08169">
    <property type="entry name" value="RBB1NT"/>
    <property type="match status" value="1"/>
</dbReference>
<keyword evidence="1" id="KW-1017">Isopeptide bond</keyword>
<dbReference type="InterPro" id="IPR001606">
    <property type="entry name" value="ARID_dom"/>
</dbReference>
<reference evidence="11" key="1">
    <citation type="submission" date="2022-03" db="EMBL/GenBank/DDBJ databases">
        <authorList>
            <person name="Martin C."/>
        </authorList>
    </citation>
    <scope>NUCLEOTIDE SEQUENCE</scope>
</reference>
<dbReference type="PANTHER" id="PTHR13964">
    <property type="entry name" value="RBP-RELATED"/>
    <property type="match status" value="1"/>
</dbReference>
<dbReference type="InterPro" id="IPR000953">
    <property type="entry name" value="Chromo/chromo_shadow_dom"/>
</dbReference>
<keyword evidence="5" id="KW-0805">Transcription regulation</keyword>
<feature type="compositionally biased region" description="Basic and acidic residues" evidence="9">
    <location>
        <begin position="565"/>
        <end position="589"/>
    </location>
</feature>
<feature type="compositionally biased region" description="Polar residues" evidence="9">
    <location>
        <begin position="410"/>
        <end position="421"/>
    </location>
</feature>
<feature type="compositionally biased region" description="Basic and acidic residues" evidence="9">
    <location>
        <begin position="425"/>
        <end position="474"/>
    </location>
</feature>
<evidence type="ECO:0000256" key="2">
    <source>
        <dbReference type="ARBA" id="ARBA00022553"/>
    </source>
</evidence>
<evidence type="ECO:0000259" key="10">
    <source>
        <dbReference type="PROSITE" id="PS51011"/>
    </source>
</evidence>
<name>A0A8S4PHW0_OWEFU</name>
<dbReference type="CDD" id="cd20390">
    <property type="entry name" value="Tudor_ARID4_rpt2"/>
    <property type="match status" value="1"/>
</dbReference>
<feature type="compositionally biased region" description="Basic and acidic residues" evidence="9">
    <location>
        <begin position="654"/>
        <end position="685"/>
    </location>
</feature>
<evidence type="ECO:0000256" key="6">
    <source>
        <dbReference type="ARBA" id="ARBA00023125"/>
    </source>
</evidence>
<comment type="caution">
    <text evidence="11">The sequence shown here is derived from an EMBL/GenBank/DDBJ whole genome shotgun (WGS) entry which is preliminary data.</text>
</comment>
<feature type="domain" description="ARID" evidence="10">
    <location>
        <begin position="303"/>
        <end position="394"/>
    </location>
</feature>
<feature type="compositionally biased region" description="Low complexity" evidence="9">
    <location>
        <begin position="1402"/>
        <end position="1425"/>
    </location>
</feature>
<evidence type="ECO:0000256" key="9">
    <source>
        <dbReference type="SAM" id="MobiDB-lite"/>
    </source>
</evidence>
<keyword evidence="4" id="KW-0156">Chromatin regulator</keyword>
<dbReference type="Pfam" id="PF01388">
    <property type="entry name" value="ARID"/>
    <property type="match status" value="1"/>
</dbReference>
<feature type="compositionally biased region" description="Basic and acidic residues" evidence="9">
    <location>
        <begin position="1180"/>
        <end position="1211"/>
    </location>
</feature>
<feature type="compositionally biased region" description="Basic and acidic residues" evidence="9">
    <location>
        <begin position="1097"/>
        <end position="1146"/>
    </location>
</feature>
<feature type="compositionally biased region" description="Low complexity" evidence="9">
    <location>
        <begin position="856"/>
        <end position="867"/>
    </location>
</feature>
<dbReference type="SMART" id="SM00298">
    <property type="entry name" value="CHROMO"/>
    <property type="match status" value="1"/>
</dbReference>
<feature type="compositionally biased region" description="Basic and acidic residues" evidence="9">
    <location>
        <begin position="1071"/>
        <end position="1089"/>
    </location>
</feature>
<dbReference type="PROSITE" id="PS51011">
    <property type="entry name" value="ARID"/>
    <property type="match status" value="1"/>
</dbReference>
<evidence type="ECO:0000256" key="1">
    <source>
        <dbReference type="ARBA" id="ARBA00022499"/>
    </source>
</evidence>
<dbReference type="InterPro" id="IPR016197">
    <property type="entry name" value="Chromo-like_dom_sf"/>
</dbReference>
<dbReference type="Gene3D" id="1.10.150.60">
    <property type="entry name" value="ARID DNA-binding domain"/>
    <property type="match status" value="1"/>
</dbReference>
<keyword evidence="7" id="KW-0804">Transcription</keyword>
<keyword evidence="12" id="KW-1185">Reference proteome</keyword>
<sequence>MAGEEPPYLNVGVEVSAKYKGAFCEAKIKKVVRQVKCKVVLKEGNMSVMVTDEHIKGPLRLGAVVEVKNPTTGQTVEATIASVKDSSMYTAIFDDGDEATLRRTQLCLKGEKHFIESETLDQLPLTHPEHFGTPVVQSRKKALYPEAGMSKRRSGAALSNDEFSSSDEDDDTPKKRVYKGRLVDMIGKVVNVESTDKRKGSTWVPMLVVLPSASDIELKTKEHLLVRSFKDNKYQAVPRKDTKEFTKEVAMKNDDKSLKVTMERSLRYIEEEELPSNWNKNELLGSDSEIDSESPESSDEESHQERDRFVAQLYKFMDDRCTPINKTPQIGNQDLNLYKLFRLVREIGGFNKVTNQMKWRHVYNRMGLPITGTASHQIKSAYKKYLHAFEDFYRKLGNAMGTLSGRPSRPSRQQGPSTGRSILSFRERESPKSPRKADIMKKEKDEAQNVKDDDNESVRSEDSRPDVSSRDSPRRGRPKAHLTPTRESTPTRKDPLEKKQVEDKKDKGKEDNKRTSKPTEKKLEMLKKEEEKRQKEEKTKEKNTPPPKLEMTKKMTRSTSVLDTQDTKEKPPEIKEKEKPKEENPSVEKRGRRSMRGGDKPSEEEATSREDNTATPPPPVLESPKQQPSVTRRRSMRGGDKPDEEEHSDNVTTSKKEDPKETRKREEVKKKEESKKKEEPKKTVESDDESDAGSERTQPEHDRTSEKEFRLSKDDGDYPIGTKLKVKYGRGKSQKIYEAKICESEIQNNARQYLVHYAGWNTRYDEWVRKDRIVSYVPSPAQKSSPRPMKPGSESPRTQNPKTTPQPPMKSPDSQPKKRGRPFTAEKPSPDVKKTAPEVPQVKKPAQDLSRRPRSKSPASSSVPAKPRSTRSHSAELSFAAGLPSKPKRTRKNSGYTDNSEQVSVSEETDSESDISVDEKKEPEPMETDQPPEPKKEPLPVEPPKPSKAKTTEQKDNVKTRDEKPTKSDKLKEVKTEVKALEQKETSQKDKESVEVKASEELEEKIVDDDMKTEEKEFTPSEKEQKEEKEAKTVATKEVKTKPIVKETKPVNKEPKVEIKPQTTEDITTMKSEKVEENIETEVKPEPKQAKKTPKGKLAEKKETAKREPSERKRQISESKVPKEEPQPPKLEEEAPVEKEYSHDDPLLDIATRGVEKEMQEEESKKTKEDAKKKKTKAVLLDRKATIVLERKLKQKESPEKSKEDKDGEKKKVQKKVKKKKKTAEDTTAKVSGETLNEDGEKDPYDFGDSESVEEPIKLEHVERRDPVKFDRQYDSLKIETVENQEINPPTIPKVDAVVNDSKPESLKSPQAGPSKSKPLHAQDDYVARIDTLLSATCMENTPPTTPDTSPRRQEPSSDMSPLPEESYSTTRSEHEANIEVEHFMHDRRSHPAGDESPNGCNASTISNSSGGSSGNAPSSESSIEPTSKRKIVESPDEQIAGKRRKRGHKRGSSNKTHKTKENKGSDSDEASTADPSLANSTASLSTSPLKKPTYEPRPRSPSSYKYNFHLEEGAHLVGEERIAFIQAKMQEIRKIYGELKQDLASMDRKRKRARRREREAAAAAAAACLSTQGAGGEAEKA</sequence>
<feature type="compositionally biased region" description="Basic and acidic residues" evidence="9">
    <location>
        <begin position="1154"/>
        <end position="1172"/>
    </location>
</feature>
<feature type="compositionally biased region" description="Basic residues" evidence="9">
    <location>
        <begin position="1212"/>
        <end position="1222"/>
    </location>
</feature>
<organism evidence="11 12">
    <name type="scientific">Owenia fusiformis</name>
    <name type="common">Polychaete worm</name>
    <dbReference type="NCBI Taxonomy" id="6347"/>
    <lineage>
        <taxon>Eukaryota</taxon>
        <taxon>Metazoa</taxon>
        <taxon>Spiralia</taxon>
        <taxon>Lophotrochozoa</taxon>
        <taxon>Annelida</taxon>
        <taxon>Polychaeta</taxon>
        <taxon>Sedentaria</taxon>
        <taxon>Canalipalpata</taxon>
        <taxon>Sabellida</taxon>
        <taxon>Oweniida</taxon>
        <taxon>Oweniidae</taxon>
        <taxon>Owenia</taxon>
    </lineage>
</organism>
<dbReference type="InterPro" id="IPR012603">
    <property type="entry name" value="ARID4A/B_PWWP"/>
</dbReference>
<dbReference type="InterPro" id="IPR025995">
    <property type="entry name" value="Tudor-knot"/>
</dbReference>
<keyword evidence="8" id="KW-0539">Nucleus</keyword>
<accession>A0A8S4PHW0</accession>
<dbReference type="GO" id="GO:0000976">
    <property type="term" value="F:transcription cis-regulatory region binding"/>
    <property type="evidence" value="ECO:0007669"/>
    <property type="project" value="TreeGrafter"/>
</dbReference>
<dbReference type="SUPFAM" id="SSF54160">
    <property type="entry name" value="Chromo domain-like"/>
    <property type="match status" value="1"/>
</dbReference>
<evidence type="ECO:0000256" key="7">
    <source>
        <dbReference type="ARBA" id="ARBA00023163"/>
    </source>
</evidence>
<feature type="compositionally biased region" description="Low complexity" evidence="9">
    <location>
        <begin position="1476"/>
        <end position="1489"/>
    </location>
</feature>
<dbReference type="InterPro" id="IPR002999">
    <property type="entry name" value="Tudor"/>
</dbReference>
<dbReference type="GO" id="GO:0006325">
    <property type="term" value="P:chromatin organization"/>
    <property type="evidence" value="ECO:0007669"/>
    <property type="project" value="UniProtKB-KW"/>
</dbReference>
<keyword evidence="3" id="KW-0832">Ubl conjugation</keyword>
<dbReference type="SUPFAM" id="SSF46774">
    <property type="entry name" value="ARID-like"/>
    <property type="match status" value="1"/>
</dbReference>
<feature type="region of interest" description="Disordered" evidence="9">
    <location>
        <begin position="401"/>
        <end position="723"/>
    </location>
</feature>
<dbReference type="Gene3D" id="2.30.30.140">
    <property type="match status" value="3"/>
</dbReference>
<dbReference type="SMART" id="SM01014">
    <property type="entry name" value="ARID"/>
    <property type="match status" value="1"/>
</dbReference>
<evidence type="ECO:0000256" key="8">
    <source>
        <dbReference type="ARBA" id="ARBA00023242"/>
    </source>
</evidence>
<feature type="compositionally biased region" description="Basic and acidic residues" evidence="9">
    <location>
        <begin position="1372"/>
        <end position="1394"/>
    </location>
</feature>
<proteinExistence type="predicted"/>
<dbReference type="FunFam" id="1.10.150.60:FF:000003">
    <property type="entry name" value="AT-rich interactive domain-containing protein 4B"/>
    <property type="match status" value="1"/>
</dbReference>
<dbReference type="SUPFAM" id="SSF63748">
    <property type="entry name" value="Tudor/PWWP/MBT"/>
    <property type="match status" value="1"/>
</dbReference>
<evidence type="ECO:0000313" key="11">
    <source>
        <dbReference type="EMBL" id="CAH1792792.1"/>
    </source>
</evidence>
<evidence type="ECO:0000256" key="3">
    <source>
        <dbReference type="ARBA" id="ARBA00022843"/>
    </source>
</evidence>
<dbReference type="EMBL" id="CAIIXF020000008">
    <property type="protein sequence ID" value="CAH1792792.1"/>
    <property type="molecule type" value="Genomic_DNA"/>
</dbReference>
<gene>
    <name evidence="11" type="ORF">OFUS_LOCUS17722</name>
</gene>
<dbReference type="SMART" id="SM00501">
    <property type="entry name" value="BRIGHT"/>
    <property type="match status" value="1"/>
</dbReference>
<dbReference type="OrthoDB" id="10068428at2759"/>
<feature type="compositionally biased region" description="Basic and acidic residues" evidence="9">
    <location>
        <begin position="596"/>
        <end position="612"/>
    </location>
</feature>
<keyword evidence="6" id="KW-0238">DNA-binding</keyword>
<feature type="region of interest" description="Disordered" evidence="9">
    <location>
        <begin position="1545"/>
        <end position="1582"/>
    </location>
</feature>
<dbReference type="GO" id="GO:0006357">
    <property type="term" value="P:regulation of transcription by RNA polymerase II"/>
    <property type="evidence" value="ECO:0007669"/>
    <property type="project" value="TreeGrafter"/>
</dbReference>
<feature type="region of interest" description="Disordered" evidence="9">
    <location>
        <begin position="279"/>
        <end position="305"/>
    </location>
</feature>
<evidence type="ECO:0000313" key="12">
    <source>
        <dbReference type="Proteomes" id="UP000749559"/>
    </source>
</evidence>
<protein>
    <recommendedName>
        <fullName evidence="10">ARID domain-containing protein</fullName>
    </recommendedName>
</protein>
<feature type="compositionally biased region" description="Acidic residues" evidence="9">
    <location>
        <begin position="907"/>
        <end position="916"/>
    </location>
</feature>
<dbReference type="Pfam" id="PF11717">
    <property type="entry name" value="Tudor-knot"/>
    <property type="match status" value="1"/>
</dbReference>
<dbReference type="PANTHER" id="PTHR13964:SF27">
    <property type="entry name" value="HAT-TRICK, ISOFORM D"/>
    <property type="match status" value="1"/>
</dbReference>
<feature type="compositionally biased region" description="Basic and acidic residues" evidence="9">
    <location>
        <begin position="950"/>
        <end position="1059"/>
    </location>
</feature>
<evidence type="ECO:0000256" key="5">
    <source>
        <dbReference type="ARBA" id="ARBA00023015"/>
    </source>
</evidence>
<dbReference type="GO" id="GO:0005634">
    <property type="term" value="C:nucleus"/>
    <property type="evidence" value="ECO:0007669"/>
    <property type="project" value="TreeGrafter"/>
</dbReference>
<evidence type="ECO:0000256" key="4">
    <source>
        <dbReference type="ARBA" id="ARBA00022853"/>
    </source>
</evidence>
<keyword evidence="2" id="KW-0597">Phosphoprotein</keyword>
<feature type="compositionally biased region" description="Basic residues" evidence="9">
    <location>
        <begin position="1442"/>
        <end position="1459"/>
    </location>
</feature>
<dbReference type="InterPro" id="IPR051232">
    <property type="entry name" value="ARID/SWI1_ChromRemod"/>
</dbReference>